<name>A0AAW2EBJ5_9HYME</name>
<dbReference type="Gene3D" id="1.20.5.390">
    <property type="entry name" value="L1 transposable element, trimerization domain"/>
    <property type="match status" value="1"/>
</dbReference>
<proteinExistence type="predicted"/>
<dbReference type="PANTHER" id="PTHR31553:SF1">
    <property type="entry name" value="NF-KAPPA-B ESSENTIAL MODULATOR"/>
    <property type="match status" value="1"/>
</dbReference>
<dbReference type="GO" id="GO:0005737">
    <property type="term" value="C:cytoplasm"/>
    <property type="evidence" value="ECO:0007669"/>
    <property type="project" value="TreeGrafter"/>
</dbReference>
<comment type="caution">
    <text evidence="3">The sequence shown here is derived from an EMBL/GenBank/DDBJ whole genome shotgun (WGS) entry which is preliminary data.</text>
</comment>
<dbReference type="Proteomes" id="UP001430953">
    <property type="component" value="Unassembled WGS sequence"/>
</dbReference>
<dbReference type="EMBL" id="JADYXP020000029">
    <property type="protein sequence ID" value="KAL0099042.1"/>
    <property type="molecule type" value="Genomic_DNA"/>
</dbReference>
<dbReference type="InterPro" id="IPR051301">
    <property type="entry name" value="Optineurin/NFkB_EssMod"/>
</dbReference>
<feature type="coiled-coil region" evidence="1">
    <location>
        <begin position="88"/>
        <end position="161"/>
    </location>
</feature>
<sequence>MDSNQSENPTGEKIILKNKELLFKLDEPVTTALSINPMANVDEEDSLSFIVLGADSVEAQASLLASYVDIQQKSMAIDYTSMVSSLSIAEMQSRLTEMLQENVKLKETLRQNNESMKQQFNTLAMWQDEVTKVHNNHKQKFAETKDLINHLKKENAELKTKLWLSQHSDDIGYKAINTISNSDILSTVSPAEFEQNMPELTDAVSKIAVEKCKEYITSLMSESFVDKDIQSLLQSKMEKEIESAMKSLNTDINYVKSDNSIEHLSYLLNIYTEKCCAKDEENARLKAFINLLEQKLKCVLTPVELNFDLSETSNLNRQKFVQNVKQYNDILQELTKCFTIQIERFALIEKDLKQITDALKFDDDTSVTLQHKEKLYKCYKQLAQEQIEIITDRQTLIKSQNQFQKIFSDYNSILYELEITINENSKLNVLKDTSTRENLQVLEQIKREQQLLEEEKKTFEQEKKNLEKEKKVFDDQKKNFETERALLHNDRKLLEQETITLQTERMSLDHQSQLYEDCEKDLQNEKKVLQVRYEQLVSETNDLRQKLDQKTIELQKTMKQLAQSAEEIQLLRSQLLIYEEDFRHEKKLADALLEEKNSLSIELQKQIDFNKQLQNSSDINAFSDKSKQTSEDSTSAPTCPKCATSFWSVRDLMAHVQRCLDS</sequence>
<dbReference type="InterPro" id="IPR021063">
    <property type="entry name" value="NEMO_N"/>
</dbReference>
<dbReference type="PANTHER" id="PTHR31553">
    <property type="entry name" value="NF-KAPPA-B ESSENTIAL MODULATOR"/>
    <property type="match status" value="1"/>
</dbReference>
<dbReference type="GO" id="GO:0070530">
    <property type="term" value="F:K63-linked polyubiquitin modification-dependent protein binding"/>
    <property type="evidence" value="ECO:0007669"/>
    <property type="project" value="TreeGrafter"/>
</dbReference>
<gene>
    <name evidence="3" type="ORF">PUN28_020234</name>
</gene>
<protein>
    <recommendedName>
        <fullName evidence="2">NF-kappa-B essential modulator NEMO N-terminal domain-containing protein</fullName>
    </recommendedName>
</protein>
<dbReference type="GO" id="GO:0005634">
    <property type="term" value="C:nucleus"/>
    <property type="evidence" value="ECO:0007669"/>
    <property type="project" value="TreeGrafter"/>
</dbReference>
<evidence type="ECO:0000259" key="2">
    <source>
        <dbReference type="Pfam" id="PF11577"/>
    </source>
</evidence>
<feature type="coiled-coil region" evidence="1">
    <location>
        <begin position="438"/>
        <end position="581"/>
    </location>
</feature>
<reference evidence="3 4" key="1">
    <citation type="submission" date="2023-03" db="EMBL/GenBank/DDBJ databases">
        <title>High recombination rates correlate with genetic variation in Cardiocondyla obscurior ants.</title>
        <authorList>
            <person name="Errbii M."/>
        </authorList>
    </citation>
    <scope>NUCLEOTIDE SEQUENCE [LARGE SCALE GENOMIC DNA]</scope>
    <source>
        <strain evidence="3">Alpha-2009</strain>
        <tissue evidence="3">Whole body</tissue>
    </source>
</reference>
<evidence type="ECO:0000313" key="3">
    <source>
        <dbReference type="EMBL" id="KAL0099042.1"/>
    </source>
</evidence>
<feature type="domain" description="NF-kappa-B essential modulator NEMO N-terminal" evidence="2">
    <location>
        <begin position="90"/>
        <end position="155"/>
    </location>
</feature>
<keyword evidence="4" id="KW-1185">Reference proteome</keyword>
<dbReference type="GO" id="GO:0043122">
    <property type="term" value="P:regulation of canonical NF-kappaB signal transduction"/>
    <property type="evidence" value="ECO:0007669"/>
    <property type="project" value="TreeGrafter"/>
</dbReference>
<evidence type="ECO:0000256" key="1">
    <source>
        <dbReference type="SAM" id="Coils"/>
    </source>
</evidence>
<keyword evidence="1" id="KW-0175">Coiled coil</keyword>
<dbReference type="Gene3D" id="1.20.5.990">
    <property type="entry name" value="Nemo cc2-lz domain - 1d5 darpin complex"/>
    <property type="match status" value="1"/>
</dbReference>
<dbReference type="AlphaFoldDB" id="A0AAW2EBJ5"/>
<evidence type="ECO:0000313" key="4">
    <source>
        <dbReference type="Proteomes" id="UP001430953"/>
    </source>
</evidence>
<dbReference type="Pfam" id="PF11577">
    <property type="entry name" value="NEMO"/>
    <property type="match status" value="1"/>
</dbReference>
<accession>A0AAW2EBJ5</accession>
<organism evidence="3 4">
    <name type="scientific">Cardiocondyla obscurior</name>
    <dbReference type="NCBI Taxonomy" id="286306"/>
    <lineage>
        <taxon>Eukaryota</taxon>
        <taxon>Metazoa</taxon>
        <taxon>Ecdysozoa</taxon>
        <taxon>Arthropoda</taxon>
        <taxon>Hexapoda</taxon>
        <taxon>Insecta</taxon>
        <taxon>Pterygota</taxon>
        <taxon>Neoptera</taxon>
        <taxon>Endopterygota</taxon>
        <taxon>Hymenoptera</taxon>
        <taxon>Apocrita</taxon>
        <taxon>Aculeata</taxon>
        <taxon>Formicoidea</taxon>
        <taxon>Formicidae</taxon>
        <taxon>Myrmicinae</taxon>
        <taxon>Cardiocondyla</taxon>
    </lineage>
</organism>